<evidence type="ECO:0000313" key="1">
    <source>
        <dbReference type="EMBL" id="DAE00334.1"/>
    </source>
</evidence>
<reference evidence="1" key="1">
    <citation type="journal article" date="2021" name="Proc. Natl. Acad. Sci. U.S.A.">
        <title>A Catalog of Tens of Thousands of Viruses from Human Metagenomes Reveals Hidden Associations with Chronic Diseases.</title>
        <authorList>
            <person name="Tisza M.J."/>
            <person name="Buck C.B."/>
        </authorList>
    </citation>
    <scope>NUCLEOTIDE SEQUENCE</scope>
    <source>
        <strain evidence="1">CtLnO19</strain>
    </source>
</reference>
<proteinExistence type="predicted"/>
<accession>A0A8S5NZS9</accession>
<dbReference type="EMBL" id="BK015301">
    <property type="protein sequence ID" value="DAE00334.1"/>
    <property type="molecule type" value="Genomic_DNA"/>
</dbReference>
<organism evidence="1">
    <name type="scientific">Myoviridae sp. ctLnO19</name>
    <dbReference type="NCBI Taxonomy" id="2825085"/>
    <lineage>
        <taxon>Viruses</taxon>
        <taxon>Duplodnaviria</taxon>
        <taxon>Heunggongvirae</taxon>
        <taxon>Uroviricota</taxon>
        <taxon>Caudoviricetes</taxon>
    </lineage>
</organism>
<protein>
    <submittedName>
        <fullName evidence="1">Uncharacterized protein</fullName>
    </submittedName>
</protein>
<sequence length="410" mass="44789">MNKFVKSILVAAVLATALSACTSREEAVSKVQSEGVIDFQDGWKLHLPNTGDPSGAQIVKEAGPTYIYSEDDKIIFSYSCGGNGNLLVTNTDLGLTMLQSDGHGNQAMRGGGPSVLLGIGLRAPLFNGLGKDMRVKEEAELINANNILKVDGPESAEYLLAKGLEYTQANDLLYMEHPAIVKMSSIGAVPKDFNPVIEQLAKGQMVPRVTTRPYKLPPIQNPGLYNGSVCNFTWDRFDPRDIKSHGVTPARQNTKEQVDEQIDFRNGILKETADIITKRYNQATQATSVVEEQPGITPLNPEDIPAAHPQLNTEPEVKDPNFQVNNDGTVTRSYSGSYSQIYASKSARGDWAPTDNSDAAQGRSMYALCHVSGNQNACKRLENRCGKDEYVKTESDMYFCLGADEAEMNQ</sequence>
<name>A0A8S5NZS9_9CAUD</name>
<dbReference type="PROSITE" id="PS51257">
    <property type="entry name" value="PROKAR_LIPOPROTEIN"/>
    <property type="match status" value="1"/>
</dbReference>